<gene>
    <name evidence="1" type="ORF">LAh10_215</name>
</gene>
<sequence length="110" mass="12290">MTPEIIHEDSVVTAFKVNDHLYGVHPKNLEVGTYQGVVKFQKGDPAIEENGLTLEALLAICISRLDSCNQGNFKCLHNDLAIEHMKAAKVALEERQSDRKNRFVLATDKV</sequence>
<dbReference type="EMBL" id="MK838116">
    <property type="protein sequence ID" value="QDH47228.1"/>
    <property type="molecule type" value="Genomic_DNA"/>
</dbReference>
<proteinExistence type="predicted"/>
<evidence type="ECO:0000313" key="1">
    <source>
        <dbReference type="EMBL" id="QDH47228.1"/>
    </source>
</evidence>
<name>A0A514A1S3_9CAUD</name>
<evidence type="ECO:0000313" key="2">
    <source>
        <dbReference type="Proteomes" id="UP000318420"/>
    </source>
</evidence>
<reference evidence="1 2" key="1">
    <citation type="submission" date="2019-04" db="EMBL/GenBank/DDBJ databases">
        <title>Novel bacteriophages capable of disrupting biofilms from clinical strains of Aeromonas hydrophila with intrinsic antibiotic resistance.</title>
        <authorList>
            <person name="Kabwe M."/>
            <person name="Brown T.L."/>
            <person name="Speirs L."/>
            <person name="Ku H."/>
            <person name="Leach M."/>
            <person name="Chan H.T."/>
            <person name="Petrovski S."/>
            <person name="Lock P."/>
            <person name="Tucci J."/>
        </authorList>
    </citation>
    <scope>NUCLEOTIDE SEQUENCE [LARGE SCALE GENOMIC DNA]</scope>
</reference>
<protein>
    <submittedName>
        <fullName evidence="1">Uncharacterized protein</fullName>
    </submittedName>
</protein>
<keyword evidence="2" id="KW-1185">Reference proteome</keyword>
<dbReference type="Proteomes" id="UP000318420">
    <property type="component" value="Segment"/>
</dbReference>
<organism evidence="1 2">
    <name type="scientific">Aeromonas phage LAh10</name>
    <dbReference type="NCBI Taxonomy" id="2591025"/>
    <lineage>
        <taxon>Viruses</taxon>
        <taxon>Duplodnaviria</taxon>
        <taxon>Heunggongvirae</taxon>
        <taxon>Uroviricota</taxon>
        <taxon>Caudoviricetes</taxon>
        <taxon>Chimalliviridae</taxon>
        <taxon>Ludhianavirus</taxon>
        <taxon>Ludhianavirus LAh10</taxon>
    </lineage>
</organism>
<accession>A0A514A1S3</accession>